<dbReference type="PROSITE" id="PS00028">
    <property type="entry name" value="ZINC_FINGER_C2H2_1"/>
    <property type="match status" value="2"/>
</dbReference>
<dbReference type="Pfam" id="PF00096">
    <property type="entry name" value="zf-C2H2"/>
    <property type="match status" value="2"/>
</dbReference>
<dbReference type="InterPro" id="IPR036236">
    <property type="entry name" value="Znf_C2H2_sf"/>
</dbReference>
<dbReference type="GO" id="GO:0000981">
    <property type="term" value="F:DNA-binding transcription factor activity, RNA polymerase II-specific"/>
    <property type="evidence" value="ECO:0007669"/>
    <property type="project" value="TreeGrafter"/>
</dbReference>
<evidence type="ECO:0000313" key="11">
    <source>
        <dbReference type="Proteomes" id="UP000566440"/>
    </source>
</evidence>
<gene>
    <name evidence="10" type="primary">Znf287</name>
    <name evidence="10" type="ORF">GALDEA_R15840</name>
</gene>
<evidence type="ECO:0000256" key="5">
    <source>
        <dbReference type="ARBA" id="ARBA00022771"/>
    </source>
</evidence>
<dbReference type="SUPFAM" id="SSF57667">
    <property type="entry name" value="beta-beta-alpha zinc fingers"/>
    <property type="match status" value="2"/>
</dbReference>
<dbReference type="Proteomes" id="UP000566440">
    <property type="component" value="Unassembled WGS sequence"/>
</dbReference>
<comment type="similarity">
    <text evidence="2">Belongs to the krueppel C2H2-type zinc-finger protein family.</text>
</comment>
<keyword evidence="11" id="KW-1185">Reference proteome</keyword>
<comment type="subcellular location">
    <subcellularLocation>
        <location evidence="1">Nucleus</location>
    </subcellularLocation>
</comment>
<dbReference type="AlphaFoldDB" id="A0A7K9T9A7"/>
<feature type="non-terminal residue" evidence="10">
    <location>
        <position position="84"/>
    </location>
</feature>
<dbReference type="OrthoDB" id="6077919at2759"/>
<dbReference type="PROSITE" id="PS50157">
    <property type="entry name" value="ZINC_FINGER_C2H2_2"/>
    <property type="match status" value="2"/>
</dbReference>
<sequence length="84" mass="9637">SSELVHNEMHVGKKYKCPECGKSFMQRSALTIHQRIHTGKKPYQCSQCGKSFGTKSYLPIHQRTHRGEKPYKCNECGKSYSIMS</sequence>
<evidence type="ECO:0000256" key="8">
    <source>
        <dbReference type="PROSITE-ProRule" id="PRU00042"/>
    </source>
</evidence>
<dbReference type="FunFam" id="3.30.160.60:FF:002343">
    <property type="entry name" value="Zinc finger protein 33A"/>
    <property type="match status" value="1"/>
</dbReference>
<evidence type="ECO:0000256" key="1">
    <source>
        <dbReference type="ARBA" id="ARBA00004123"/>
    </source>
</evidence>
<dbReference type="GO" id="GO:0000978">
    <property type="term" value="F:RNA polymerase II cis-regulatory region sequence-specific DNA binding"/>
    <property type="evidence" value="ECO:0007669"/>
    <property type="project" value="TreeGrafter"/>
</dbReference>
<dbReference type="PANTHER" id="PTHR23226">
    <property type="entry name" value="ZINC FINGER AND SCAN DOMAIN-CONTAINING"/>
    <property type="match status" value="1"/>
</dbReference>
<keyword evidence="3" id="KW-0479">Metal-binding</keyword>
<dbReference type="EMBL" id="VWZX01008817">
    <property type="protein sequence ID" value="NXI45135.1"/>
    <property type="molecule type" value="Genomic_DNA"/>
</dbReference>
<keyword evidence="7" id="KW-0539">Nucleus</keyword>
<protein>
    <submittedName>
        <fullName evidence="10">ZN287 protein</fullName>
    </submittedName>
</protein>
<keyword evidence="5 8" id="KW-0863">Zinc-finger</keyword>
<accession>A0A7K9T9A7</accession>
<feature type="domain" description="C2H2-type" evidence="9">
    <location>
        <begin position="43"/>
        <end position="70"/>
    </location>
</feature>
<evidence type="ECO:0000256" key="2">
    <source>
        <dbReference type="ARBA" id="ARBA00006991"/>
    </source>
</evidence>
<dbReference type="Gene3D" id="3.30.160.60">
    <property type="entry name" value="Classic Zinc Finger"/>
    <property type="match status" value="3"/>
</dbReference>
<organism evidence="10 11">
    <name type="scientific">Galbula dea</name>
    <dbReference type="NCBI Taxonomy" id="1109041"/>
    <lineage>
        <taxon>Eukaryota</taxon>
        <taxon>Metazoa</taxon>
        <taxon>Chordata</taxon>
        <taxon>Craniata</taxon>
        <taxon>Vertebrata</taxon>
        <taxon>Euteleostomi</taxon>
        <taxon>Archelosauria</taxon>
        <taxon>Archosauria</taxon>
        <taxon>Dinosauria</taxon>
        <taxon>Saurischia</taxon>
        <taxon>Theropoda</taxon>
        <taxon>Coelurosauria</taxon>
        <taxon>Aves</taxon>
        <taxon>Neognathae</taxon>
        <taxon>Neoaves</taxon>
        <taxon>Telluraves</taxon>
        <taxon>Coraciimorphae</taxon>
        <taxon>Piciformes</taxon>
        <taxon>Galbulidae</taxon>
        <taxon>Galbula</taxon>
    </lineage>
</organism>
<reference evidence="10 11" key="1">
    <citation type="submission" date="2019-09" db="EMBL/GenBank/DDBJ databases">
        <title>Bird 10,000 Genomes (B10K) Project - Family phase.</title>
        <authorList>
            <person name="Zhang G."/>
        </authorList>
    </citation>
    <scope>NUCLEOTIDE SEQUENCE [LARGE SCALE GENOMIC DNA]</scope>
    <source>
        <strain evidence="10">B10K-DU-001-62</strain>
        <tissue evidence="10">Muscle</tissue>
    </source>
</reference>
<comment type="caution">
    <text evidence="10">The sequence shown here is derived from an EMBL/GenBank/DDBJ whole genome shotgun (WGS) entry which is preliminary data.</text>
</comment>
<keyword evidence="6" id="KW-0862">Zinc</keyword>
<dbReference type="SMART" id="SM00355">
    <property type="entry name" value="ZnF_C2H2"/>
    <property type="match status" value="2"/>
</dbReference>
<dbReference type="FunFam" id="3.30.160.60:FF:001920">
    <property type="entry name" value="Zinc finger protein 19"/>
    <property type="match status" value="1"/>
</dbReference>
<feature type="non-terminal residue" evidence="10">
    <location>
        <position position="1"/>
    </location>
</feature>
<evidence type="ECO:0000256" key="4">
    <source>
        <dbReference type="ARBA" id="ARBA00022737"/>
    </source>
</evidence>
<evidence type="ECO:0000256" key="6">
    <source>
        <dbReference type="ARBA" id="ARBA00022833"/>
    </source>
</evidence>
<keyword evidence="4" id="KW-0677">Repeat</keyword>
<dbReference type="FunFam" id="3.30.160.60:FF:000002">
    <property type="entry name" value="Zinc finger protein 1 homolog"/>
    <property type="match status" value="1"/>
</dbReference>
<dbReference type="InterPro" id="IPR013087">
    <property type="entry name" value="Znf_C2H2_type"/>
</dbReference>
<dbReference type="PANTHER" id="PTHR23226:SF416">
    <property type="entry name" value="FI01424P"/>
    <property type="match status" value="1"/>
</dbReference>
<evidence type="ECO:0000313" key="10">
    <source>
        <dbReference type="EMBL" id="NXI45135.1"/>
    </source>
</evidence>
<evidence type="ECO:0000256" key="7">
    <source>
        <dbReference type="ARBA" id="ARBA00023242"/>
    </source>
</evidence>
<evidence type="ECO:0000256" key="3">
    <source>
        <dbReference type="ARBA" id="ARBA00022723"/>
    </source>
</evidence>
<proteinExistence type="inferred from homology"/>
<name>A0A7K9T9A7_9PICI</name>
<dbReference type="GO" id="GO:0005634">
    <property type="term" value="C:nucleus"/>
    <property type="evidence" value="ECO:0007669"/>
    <property type="project" value="UniProtKB-SubCell"/>
</dbReference>
<feature type="domain" description="C2H2-type" evidence="9">
    <location>
        <begin position="15"/>
        <end position="42"/>
    </location>
</feature>
<evidence type="ECO:0000259" key="9">
    <source>
        <dbReference type="PROSITE" id="PS50157"/>
    </source>
</evidence>
<dbReference type="GO" id="GO:0008270">
    <property type="term" value="F:zinc ion binding"/>
    <property type="evidence" value="ECO:0007669"/>
    <property type="project" value="UniProtKB-KW"/>
</dbReference>